<name>A0ACB9VWX0_CHAAC</name>
<protein>
    <submittedName>
        <fullName evidence="1">Uncharacterized protein</fullName>
    </submittedName>
</protein>
<evidence type="ECO:0000313" key="2">
    <source>
        <dbReference type="Proteomes" id="UP001057452"/>
    </source>
</evidence>
<reference evidence="1" key="1">
    <citation type="submission" date="2022-05" db="EMBL/GenBank/DDBJ databases">
        <title>Chromosome-level genome of Chaenocephalus aceratus.</title>
        <authorList>
            <person name="Park H."/>
        </authorList>
    </citation>
    <scope>NUCLEOTIDE SEQUENCE</scope>
    <source>
        <strain evidence="1">KU_202001</strain>
    </source>
</reference>
<dbReference type="Proteomes" id="UP001057452">
    <property type="component" value="Chromosome 15"/>
</dbReference>
<keyword evidence="2" id="KW-1185">Reference proteome</keyword>
<dbReference type="EMBL" id="CM043799">
    <property type="protein sequence ID" value="KAI4804829.1"/>
    <property type="molecule type" value="Genomic_DNA"/>
</dbReference>
<comment type="caution">
    <text evidence="1">The sequence shown here is derived from an EMBL/GenBank/DDBJ whole genome shotgun (WGS) entry which is preliminary data.</text>
</comment>
<gene>
    <name evidence="1" type="ORF">KUCAC02_026442</name>
</gene>
<sequence>MASHAFHNSGTLLSPSTKLKSDILDGLASEIIKFKVYPSSADFDDVALALIKQHPCLKEQGSVSGYYGWKISLKYKMANYRTRLRNIDCTELSINAMKEKRGKSQGPNQVKKTRKAEVNYCPDYPVGKTKDSLEEERQALLIEVKKKNSQLIKTKMEKTFSYRRQEILQDMPFITEFGERWPALFSESEVIF</sequence>
<accession>A0ACB9VWX0</accession>
<organism evidence="1 2">
    <name type="scientific">Chaenocephalus aceratus</name>
    <name type="common">Blackfin icefish</name>
    <name type="synonym">Chaenichthys aceratus</name>
    <dbReference type="NCBI Taxonomy" id="36190"/>
    <lineage>
        <taxon>Eukaryota</taxon>
        <taxon>Metazoa</taxon>
        <taxon>Chordata</taxon>
        <taxon>Craniata</taxon>
        <taxon>Vertebrata</taxon>
        <taxon>Euteleostomi</taxon>
        <taxon>Actinopterygii</taxon>
        <taxon>Neopterygii</taxon>
        <taxon>Teleostei</taxon>
        <taxon>Neoteleostei</taxon>
        <taxon>Acanthomorphata</taxon>
        <taxon>Eupercaria</taxon>
        <taxon>Perciformes</taxon>
        <taxon>Notothenioidei</taxon>
        <taxon>Channichthyidae</taxon>
        <taxon>Chaenocephalus</taxon>
    </lineage>
</organism>
<proteinExistence type="predicted"/>
<evidence type="ECO:0000313" key="1">
    <source>
        <dbReference type="EMBL" id="KAI4804829.1"/>
    </source>
</evidence>